<keyword evidence="1" id="KW-0472">Membrane</keyword>
<gene>
    <name evidence="2" type="ORF">OJ996_04815</name>
</gene>
<evidence type="ECO:0000313" key="2">
    <source>
        <dbReference type="EMBL" id="MCW1912881.1"/>
    </source>
</evidence>
<protein>
    <submittedName>
        <fullName evidence="2">Uncharacterized protein</fullName>
    </submittedName>
</protein>
<reference evidence="2" key="1">
    <citation type="submission" date="2022-10" db="EMBL/GenBank/DDBJ databases">
        <title>Luteolibacter sp. GHJ8, whole genome shotgun sequencing project.</title>
        <authorList>
            <person name="Zhao G."/>
            <person name="Shen L."/>
        </authorList>
    </citation>
    <scope>NUCLEOTIDE SEQUENCE</scope>
    <source>
        <strain evidence="2">GHJ8</strain>
    </source>
</reference>
<organism evidence="2 3">
    <name type="scientific">Luteolibacter rhizosphaerae</name>
    <dbReference type="NCBI Taxonomy" id="2989719"/>
    <lineage>
        <taxon>Bacteria</taxon>
        <taxon>Pseudomonadati</taxon>
        <taxon>Verrucomicrobiota</taxon>
        <taxon>Verrucomicrobiia</taxon>
        <taxon>Verrucomicrobiales</taxon>
        <taxon>Verrucomicrobiaceae</taxon>
        <taxon>Luteolibacter</taxon>
    </lineage>
</organism>
<name>A0ABT3FZ77_9BACT</name>
<keyword evidence="1" id="KW-1133">Transmembrane helix</keyword>
<proteinExistence type="predicted"/>
<feature type="transmembrane region" description="Helical" evidence="1">
    <location>
        <begin position="100"/>
        <end position="130"/>
    </location>
</feature>
<dbReference type="RefSeq" id="WP_264511748.1">
    <property type="nucleotide sequence ID" value="NZ_JAPDDR010000002.1"/>
</dbReference>
<evidence type="ECO:0000313" key="3">
    <source>
        <dbReference type="Proteomes" id="UP001165653"/>
    </source>
</evidence>
<dbReference type="EMBL" id="JAPDDR010000002">
    <property type="protein sequence ID" value="MCW1912881.1"/>
    <property type="molecule type" value="Genomic_DNA"/>
</dbReference>
<keyword evidence="1" id="KW-0812">Transmembrane</keyword>
<feature type="transmembrane region" description="Helical" evidence="1">
    <location>
        <begin position="71"/>
        <end position="88"/>
    </location>
</feature>
<feature type="transmembrane region" description="Helical" evidence="1">
    <location>
        <begin position="182"/>
        <end position="202"/>
    </location>
</feature>
<comment type="caution">
    <text evidence="2">The sequence shown here is derived from an EMBL/GenBank/DDBJ whole genome shotgun (WGS) entry which is preliminary data.</text>
</comment>
<feature type="transmembrane region" description="Helical" evidence="1">
    <location>
        <begin position="142"/>
        <end position="162"/>
    </location>
</feature>
<keyword evidence="3" id="KW-1185">Reference proteome</keyword>
<sequence>MPDDALNPYAPPLESEVAADPPAEGWMVQGGYLLVRPGTALPPIALNGDGRDEHLTPGLRRFQVIKGGGKGLLVACLPSILGMAWFVFCKLNGFDHYAWIGLLAIILIARLSAGRAGGATSVTISGFFSVEELRRTKRKGRWTGPMMLAGLAFLFAAVGLLISGAEIEVPALGKIGGRDRVFSGFLLFVLIGLGLVVGAARWSQSLQGLRSQAFRDGWLYLTGVPPHALHKLSAKSIEPLPPLRMRKVSKFYQHRLPLSILLRGQATHPWLALWLTIFKLTSSPRLVRLQFDWSERIPLPLAEADRDLTERWKKESANTPMENWQLVMAERRDSPTNDLRMEFVTYASPDWTQFVSLVATRISAGHIYTEIYQGILQSWNTDGRYHFTSNPPMAFLLPDYFDSLEVKGTLETIYQAHLVRTEGQSLIPISGEEYLTDLYEAQAKDIAALYESRGLQSPSEEMELRDLPV</sequence>
<accession>A0ABT3FZ77</accession>
<dbReference type="Proteomes" id="UP001165653">
    <property type="component" value="Unassembled WGS sequence"/>
</dbReference>
<evidence type="ECO:0000256" key="1">
    <source>
        <dbReference type="SAM" id="Phobius"/>
    </source>
</evidence>